<evidence type="ECO:0000313" key="1">
    <source>
        <dbReference type="EMBL" id="VBB06052.1"/>
    </source>
</evidence>
<organism evidence="1 2">
    <name type="scientific">Lucifera butyrica</name>
    <dbReference type="NCBI Taxonomy" id="1351585"/>
    <lineage>
        <taxon>Bacteria</taxon>
        <taxon>Bacillati</taxon>
        <taxon>Bacillota</taxon>
        <taxon>Negativicutes</taxon>
        <taxon>Veillonellales</taxon>
        <taxon>Veillonellaceae</taxon>
        <taxon>Lucifera</taxon>
    </lineage>
</organism>
<reference evidence="1 2" key="1">
    <citation type="submission" date="2018-06" db="EMBL/GenBank/DDBJ databases">
        <authorList>
            <person name="Strepis N."/>
        </authorList>
    </citation>
    <scope>NUCLEOTIDE SEQUENCE [LARGE SCALE GENOMIC DNA]</scope>
    <source>
        <strain evidence="1">LUCI</strain>
    </source>
</reference>
<proteinExistence type="predicted"/>
<dbReference type="AlphaFoldDB" id="A0A498R706"/>
<evidence type="ECO:0000313" key="2">
    <source>
        <dbReference type="Proteomes" id="UP000277811"/>
    </source>
</evidence>
<sequence length="46" mass="5357">MTAGCILPSPCEVQEKILAKIIFFRTLKLWYKRQSDILVMLFAIVK</sequence>
<keyword evidence="2" id="KW-1185">Reference proteome</keyword>
<dbReference type="Proteomes" id="UP000277811">
    <property type="component" value="Unassembled WGS sequence"/>
</dbReference>
<protein>
    <submittedName>
        <fullName evidence="1">Uncharacterized protein</fullName>
    </submittedName>
</protein>
<accession>A0A498R706</accession>
<name>A0A498R706_9FIRM</name>
<gene>
    <name evidence="1" type="ORF">LUCI_1263</name>
</gene>
<dbReference type="EMBL" id="UPPP01000061">
    <property type="protein sequence ID" value="VBB06052.1"/>
    <property type="molecule type" value="Genomic_DNA"/>
</dbReference>